<reference evidence="2" key="1">
    <citation type="journal article" date="2005" name="Genome Res.">
        <title>Gene and alternative splicing annotation with AIR.</title>
        <authorList>
            <person name="Florea L."/>
            <person name="Di Francesco V."/>
            <person name="Miller J."/>
            <person name="Turner R."/>
            <person name="Yao A."/>
            <person name="Harris M."/>
            <person name="Walenz B."/>
            <person name="Mobarry C."/>
            <person name="Merkulov G.V."/>
            <person name="Charlab R."/>
            <person name="Dew I."/>
            <person name="Deng Z."/>
            <person name="Istrail S."/>
            <person name="Li P."/>
            <person name="Sutton G."/>
        </authorList>
    </citation>
    <scope>NUCLEOTIDE SEQUENCE</scope>
    <source>
        <strain evidence="2">BN</strain>
    </source>
</reference>
<dbReference type="AlphaFoldDB" id="A6JAI5"/>
<feature type="non-terminal residue" evidence="2">
    <location>
        <position position="20"/>
    </location>
</feature>
<gene>
    <name evidence="2" type="ORF">rCG_53722</name>
</gene>
<reference evidence="2 3" key="2">
    <citation type="submission" date="2005-09" db="EMBL/GenBank/DDBJ databases">
        <authorList>
            <person name="Mural R.J."/>
            <person name="Li P.W."/>
            <person name="Adams M.D."/>
            <person name="Amanatides P.G."/>
            <person name="Baden-Tillson H."/>
            <person name="Barnstead M."/>
            <person name="Chin S.H."/>
            <person name="Dew I."/>
            <person name="Evans C.A."/>
            <person name="Ferriera S."/>
            <person name="Flanigan M."/>
            <person name="Fosler C."/>
            <person name="Glodek A."/>
            <person name="Gu Z."/>
            <person name="Holt R.A."/>
            <person name="Jennings D."/>
            <person name="Kraft C.L."/>
            <person name="Lu F."/>
            <person name="Nguyen T."/>
            <person name="Nusskern D.R."/>
            <person name="Pfannkoch C.M."/>
            <person name="Sitter C."/>
            <person name="Sutton G.G."/>
            <person name="Venter J.C."/>
            <person name="Wang Z."/>
            <person name="Woodage T."/>
            <person name="Zheng X.H."/>
            <person name="Zhong F."/>
        </authorList>
    </citation>
    <scope>NUCLEOTIDE SEQUENCE [LARGE SCALE GENOMIC DNA]</scope>
    <source>
        <strain evidence="2">BN</strain>
        <strain evidence="3">BN, Sprague-Dawley</strain>
    </source>
</reference>
<evidence type="ECO:0000256" key="1">
    <source>
        <dbReference type="SAM" id="MobiDB-lite"/>
    </source>
</evidence>
<evidence type="ECO:0000313" key="3">
    <source>
        <dbReference type="Proteomes" id="UP000234681"/>
    </source>
</evidence>
<dbReference type="Proteomes" id="UP000234681">
    <property type="component" value="Chromosome 1"/>
</dbReference>
<feature type="region of interest" description="Disordered" evidence="1">
    <location>
        <begin position="1"/>
        <end position="20"/>
    </location>
</feature>
<evidence type="ECO:0000313" key="2">
    <source>
        <dbReference type="EMBL" id="EDM07548.1"/>
    </source>
</evidence>
<sequence>MNLSQKPQRVHPQEQDGSCE</sequence>
<dbReference type="EMBL" id="CH473979">
    <property type="protein sequence ID" value="EDM07549.1"/>
    <property type="molecule type" value="Genomic_DNA"/>
</dbReference>
<organism evidence="2 3">
    <name type="scientific">Rattus norvegicus</name>
    <name type="common">Rat</name>
    <dbReference type="NCBI Taxonomy" id="10116"/>
    <lineage>
        <taxon>Eukaryota</taxon>
        <taxon>Metazoa</taxon>
        <taxon>Chordata</taxon>
        <taxon>Craniata</taxon>
        <taxon>Vertebrata</taxon>
        <taxon>Euteleostomi</taxon>
        <taxon>Mammalia</taxon>
        <taxon>Eutheria</taxon>
        <taxon>Euarchontoglires</taxon>
        <taxon>Glires</taxon>
        <taxon>Rodentia</taxon>
        <taxon>Myomorpha</taxon>
        <taxon>Muroidea</taxon>
        <taxon>Muridae</taxon>
        <taxon>Murinae</taxon>
        <taxon>Rattus</taxon>
    </lineage>
</organism>
<name>A6JAI5_RAT</name>
<accession>A6JAI5</accession>
<protein>
    <submittedName>
        <fullName evidence="2">RCG53722, isoform CRA_a</fullName>
    </submittedName>
</protein>
<dbReference type="EMBL" id="CH473979">
    <property type="protein sequence ID" value="EDM07548.1"/>
    <property type="molecule type" value="Genomic_DNA"/>
</dbReference>
<proteinExistence type="predicted"/>